<name>A0A6N9PZD4_9BACL</name>
<reference evidence="2 3" key="1">
    <citation type="submission" date="2019-01" db="EMBL/GenBank/DDBJ databases">
        <title>Chengkuizengella sp. nov., isolated from deep-sea sediment of East Pacific Ocean.</title>
        <authorList>
            <person name="Yang J."/>
            <person name="Lai Q."/>
            <person name="Shao Z."/>
        </authorList>
    </citation>
    <scope>NUCLEOTIDE SEQUENCE [LARGE SCALE GENOMIC DNA]</scope>
    <source>
        <strain evidence="2 3">YPA3-1-1</strain>
    </source>
</reference>
<dbReference type="RefSeq" id="WP_160645138.1">
    <property type="nucleotide sequence ID" value="NZ_SIJB01000013.1"/>
</dbReference>
<keyword evidence="3" id="KW-1185">Reference proteome</keyword>
<dbReference type="AlphaFoldDB" id="A0A6N9PZD4"/>
<comment type="caution">
    <text evidence="2">The sequence shown here is derived from an EMBL/GenBank/DDBJ whole genome shotgun (WGS) entry which is preliminary data.</text>
</comment>
<evidence type="ECO:0000256" key="1">
    <source>
        <dbReference type="SAM" id="MobiDB-lite"/>
    </source>
</evidence>
<proteinExistence type="predicted"/>
<accession>A0A6N9PZD4</accession>
<feature type="region of interest" description="Disordered" evidence="1">
    <location>
        <begin position="12"/>
        <end position="43"/>
    </location>
</feature>
<protein>
    <submittedName>
        <fullName evidence="2">DUF4023 domain-containing protein</fullName>
    </submittedName>
</protein>
<dbReference type="Proteomes" id="UP000448943">
    <property type="component" value="Unassembled WGS sequence"/>
</dbReference>
<sequence>MDDLSQFINEINETNKKNEKNKKHYGKGQPNRKLQNKQHATNK</sequence>
<evidence type="ECO:0000313" key="3">
    <source>
        <dbReference type="Proteomes" id="UP000448943"/>
    </source>
</evidence>
<dbReference type="Pfam" id="PF13215">
    <property type="entry name" value="DUF4023"/>
    <property type="match status" value="1"/>
</dbReference>
<evidence type="ECO:0000313" key="2">
    <source>
        <dbReference type="EMBL" id="NBI28347.1"/>
    </source>
</evidence>
<feature type="compositionally biased region" description="Basic residues" evidence="1">
    <location>
        <begin position="34"/>
        <end position="43"/>
    </location>
</feature>
<gene>
    <name evidence="2" type="ORF">ERL59_05200</name>
</gene>
<organism evidence="2 3">
    <name type="scientific">Chengkuizengella marina</name>
    <dbReference type="NCBI Taxonomy" id="2507566"/>
    <lineage>
        <taxon>Bacteria</taxon>
        <taxon>Bacillati</taxon>
        <taxon>Bacillota</taxon>
        <taxon>Bacilli</taxon>
        <taxon>Bacillales</taxon>
        <taxon>Paenibacillaceae</taxon>
        <taxon>Chengkuizengella</taxon>
    </lineage>
</organism>
<dbReference type="InterPro" id="IPR025097">
    <property type="entry name" value="DUF4023"/>
</dbReference>
<dbReference type="EMBL" id="SIJB01000013">
    <property type="protein sequence ID" value="NBI28347.1"/>
    <property type="molecule type" value="Genomic_DNA"/>
</dbReference>